<organism evidence="1 2">
    <name type="scientific">Legionella hackeliae</name>
    <dbReference type="NCBI Taxonomy" id="449"/>
    <lineage>
        <taxon>Bacteria</taxon>
        <taxon>Pseudomonadati</taxon>
        <taxon>Pseudomonadota</taxon>
        <taxon>Gammaproteobacteria</taxon>
        <taxon>Legionellales</taxon>
        <taxon>Legionellaceae</taxon>
        <taxon>Legionella</taxon>
    </lineage>
</organism>
<dbReference type="AlphaFoldDB" id="A0A0A8UY03"/>
<protein>
    <submittedName>
        <fullName evidence="1">Uncharacterized protein</fullName>
    </submittedName>
</protein>
<gene>
    <name evidence="1" type="ORF">LHA_3026</name>
</gene>
<evidence type="ECO:0000313" key="2">
    <source>
        <dbReference type="Proteomes" id="UP000032803"/>
    </source>
</evidence>
<reference evidence="2" key="1">
    <citation type="submission" date="2014-09" db="EMBL/GenBank/DDBJ databases">
        <authorList>
            <person name="Gomez-Valero L."/>
        </authorList>
    </citation>
    <scope>NUCLEOTIDE SEQUENCE [LARGE SCALE GENOMIC DNA]</scope>
    <source>
        <strain evidence="2">ATCC35250</strain>
    </source>
</reference>
<dbReference type="OrthoDB" id="5643032at2"/>
<dbReference type="HOGENOM" id="CLU_1432901_0_0_6"/>
<dbReference type="EMBL" id="LN681225">
    <property type="protein sequence ID" value="CEK12017.1"/>
    <property type="molecule type" value="Genomic_DNA"/>
</dbReference>
<keyword evidence="2" id="KW-1185">Reference proteome</keyword>
<sequence>MQFTIYISPGFEKECQKTLEKIEEHLLNAKIRPGIIFPTDRQLGIYSSIRHPGKWYYHKATDVNLETYNPGNIDDPFSFFKTLPAEKIMHEDEIQTFLQHKDSAELIVSALTTKQFIAPSQLKALAMHKESVVKHIQTLSLKRKKELITDCLDKSSNLGKFFRIKRGIFNLKPGHGSLKQLENIRLTIS</sequence>
<dbReference type="Proteomes" id="UP000032803">
    <property type="component" value="Chromosome I"/>
</dbReference>
<proteinExistence type="predicted"/>
<name>A0A0A8UY03_LEGHA</name>
<dbReference type="KEGG" id="lha:LHA_3026"/>
<dbReference type="RefSeq" id="WP_045107103.1">
    <property type="nucleotide sequence ID" value="NZ_LN681225.1"/>
</dbReference>
<dbReference type="Gene3D" id="3.30.2430.10">
    <property type="entry name" value="phosphothreonine lyase"/>
    <property type="match status" value="1"/>
</dbReference>
<dbReference type="PATRIC" id="fig|449.7.peg.1560"/>
<dbReference type="InterPro" id="IPR038498">
    <property type="entry name" value="OspF/SpvC_sf"/>
</dbReference>
<evidence type="ECO:0000313" key="1">
    <source>
        <dbReference type="EMBL" id="CEK12017.1"/>
    </source>
</evidence>
<accession>A0A0A8UY03</accession>